<evidence type="ECO:0000256" key="5">
    <source>
        <dbReference type="ARBA" id="ARBA00047899"/>
    </source>
</evidence>
<accession>A0AAN8ZA61</accession>
<gene>
    <name evidence="10" type="ORF">RJ641_006521</name>
</gene>
<dbReference type="AlphaFoldDB" id="A0AAN8ZA61"/>
<comment type="subcellular location">
    <subcellularLocation>
        <location evidence="1">Membrane</location>
        <topology evidence="1">Single-pass membrane protein</topology>
    </subcellularLocation>
</comment>
<sequence length="288" mass="32526">MKPSLFSMTVILFLLHVRKTSCVDYRYSNCSQTFQCGSIANIGYPYWGQKRPDYCGRPEFELNCTGDAPVMTMESLQFRILDIYNTSYTLNVTRADYWDTYCPSEFSNTTIDSSFFEYTSNTQNMFLYYNCTRSLIGLAGISNQFTCDIDNDTMTGYYTLKNLTSDTNSTVREVCGINVNIPVYQENAQAIQNNLTNDNLVQVLDGGFGLLWDANNSICEACRESNGQCGYNSSTNQFVCFCEDQPFPASCQTTESDSPGSAGFRQRGHILGRVVNALCFVDFVLMYF</sequence>
<keyword evidence="11" id="KW-1185">Reference proteome</keyword>
<feature type="signal peptide" evidence="7">
    <location>
        <begin position="1"/>
        <end position="22"/>
    </location>
</feature>
<proteinExistence type="predicted"/>
<dbReference type="Proteomes" id="UP001370490">
    <property type="component" value="Unassembled WGS sequence"/>
</dbReference>
<evidence type="ECO:0000259" key="9">
    <source>
        <dbReference type="Pfam" id="PF14380"/>
    </source>
</evidence>
<evidence type="ECO:0000256" key="3">
    <source>
        <dbReference type="ARBA" id="ARBA00022729"/>
    </source>
</evidence>
<evidence type="ECO:0000256" key="1">
    <source>
        <dbReference type="ARBA" id="ARBA00004167"/>
    </source>
</evidence>
<keyword evidence="3 7" id="KW-0732">Signal</keyword>
<dbReference type="InterPro" id="IPR032872">
    <property type="entry name" value="WAK_assoc_C"/>
</dbReference>
<dbReference type="InterPro" id="IPR025287">
    <property type="entry name" value="WAK_GUB"/>
</dbReference>
<dbReference type="Pfam" id="PF14380">
    <property type="entry name" value="WAK_assoc"/>
    <property type="match status" value="1"/>
</dbReference>
<evidence type="ECO:0000256" key="7">
    <source>
        <dbReference type="SAM" id="SignalP"/>
    </source>
</evidence>
<keyword evidence="10" id="KW-0808">Transferase</keyword>
<comment type="catalytic activity">
    <reaction evidence="5">
        <text>L-threonyl-[protein] + ATP = O-phospho-L-threonyl-[protein] + ADP + H(+)</text>
        <dbReference type="Rhea" id="RHEA:46608"/>
        <dbReference type="Rhea" id="RHEA-COMP:11060"/>
        <dbReference type="Rhea" id="RHEA-COMP:11605"/>
        <dbReference type="ChEBI" id="CHEBI:15378"/>
        <dbReference type="ChEBI" id="CHEBI:30013"/>
        <dbReference type="ChEBI" id="CHEBI:30616"/>
        <dbReference type="ChEBI" id="CHEBI:61977"/>
        <dbReference type="ChEBI" id="CHEBI:456216"/>
        <dbReference type="EC" id="2.7.11.1"/>
    </reaction>
</comment>
<feature type="domain" description="Wall-associated receptor kinase galacturonan-binding" evidence="8">
    <location>
        <begin position="30"/>
        <end position="94"/>
    </location>
</feature>
<name>A0AAN8ZA61_9MAGN</name>
<dbReference type="PANTHER" id="PTHR33138:SF72">
    <property type="entry name" value="WALL-ASSOCIATED RECEPTOR KINASE CARBOXY-TERMINAL PROTEIN"/>
    <property type="match status" value="1"/>
</dbReference>
<dbReference type="Pfam" id="PF13947">
    <property type="entry name" value="GUB_WAK_bind"/>
    <property type="match status" value="1"/>
</dbReference>
<reference evidence="10 11" key="1">
    <citation type="submission" date="2023-12" db="EMBL/GenBank/DDBJ databases">
        <title>A high-quality genome assembly for Dillenia turbinata (Dilleniales).</title>
        <authorList>
            <person name="Chanderbali A."/>
        </authorList>
    </citation>
    <scope>NUCLEOTIDE SEQUENCE [LARGE SCALE GENOMIC DNA]</scope>
    <source>
        <strain evidence="10">LSX21</strain>
        <tissue evidence="10">Leaf</tissue>
    </source>
</reference>
<keyword evidence="4" id="KW-0325">Glycoprotein</keyword>
<comment type="caution">
    <text evidence="10">The sequence shown here is derived from an EMBL/GenBank/DDBJ whole genome shotgun (WGS) entry which is preliminary data.</text>
</comment>
<evidence type="ECO:0000256" key="4">
    <source>
        <dbReference type="ARBA" id="ARBA00023180"/>
    </source>
</evidence>
<evidence type="ECO:0000313" key="11">
    <source>
        <dbReference type="Proteomes" id="UP001370490"/>
    </source>
</evidence>
<dbReference type="EMBL" id="JBAMMX010000014">
    <property type="protein sequence ID" value="KAK6927930.1"/>
    <property type="molecule type" value="Genomic_DNA"/>
</dbReference>
<protein>
    <recommendedName>
        <fullName evidence="2">non-specific serine/threonine protein kinase</fullName>
        <ecNumber evidence="2">2.7.11.1</ecNumber>
    </recommendedName>
</protein>
<evidence type="ECO:0000259" key="8">
    <source>
        <dbReference type="Pfam" id="PF13947"/>
    </source>
</evidence>
<feature type="domain" description="Wall-associated receptor kinase C-terminal" evidence="9">
    <location>
        <begin position="147"/>
        <end position="245"/>
    </location>
</feature>
<dbReference type="GO" id="GO:0004674">
    <property type="term" value="F:protein serine/threonine kinase activity"/>
    <property type="evidence" value="ECO:0007669"/>
    <property type="project" value="UniProtKB-EC"/>
</dbReference>
<evidence type="ECO:0000256" key="2">
    <source>
        <dbReference type="ARBA" id="ARBA00012513"/>
    </source>
</evidence>
<dbReference type="GO" id="GO:0016020">
    <property type="term" value="C:membrane"/>
    <property type="evidence" value="ECO:0007669"/>
    <property type="project" value="UniProtKB-SubCell"/>
</dbReference>
<feature type="chain" id="PRO_5042961416" description="non-specific serine/threonine protein kinase" evidence="7">
    <location>
        <begin position="23"/>
        <end position="288"/>
    </location>
</feature>
<evidence type="ECO:0000256" key="6">
    <source>
        <dbReference type="ARBA" id="ARBA00048679"/>
    </source>
</evidence>
<organism evidence="10 11">
    <name type="scientific">Dillenia turbinata</name>
    <dbReference type="NCBI Taxonomy" id="194707"/>
    <lineage>
        <taxon>Eukaryota</taxon>
        <taxon>Viridiplantae</taxon>
        <taxon>Streptophyta</taxon>
        <taxon>Embryophyta</taxon>
        <taxon>Tracheophyta</taxon>
        <taxon>Spermatophyta</taxon>
        <taxon>Magnoliopsida</taxon>
        <taxon>eudicotyledons</taxon>
        <taxon>Gunneridae</taxon>
        <taxon>Pentapetalae</taxon>
        <taxon>Dilleniales</taxon>
        <taxon>Dilleniaceae</taxon>
        <taxon>Dillenia</taxon>
    </lineage>
</organism>
<dbReference type="GO" id="GO:0030247">
    <property type="term" value="F:polysaccharide binding"/>
    <property type="evidence" value="ECO:0007669"/>
    <property type="project" value="InterPro"/>
</dbReference>
<keyword evidence="10" id="KW-0418">Kinase</keyword>
<keyword evidence="10" id="KW-0675">Receptor</keyword>
<dbReference type="EC" id="2.7.11.1" evidence="2"/>
<evidence type="ECO:0000313" key="10">
    <source>
        <dbReference type="EMBL" id="KAK6927930.1"/>
    </source>
</evidence>
<dbReference type="PANTHER" id="PTHR33138">
    <property type="entry name" value="OS01G0690200 PROTEIN"/>
    <property type="match status" value="1"/>
</dbReference>
<comment type="catalytic activity">
    <reaction evidence="6">
        <text>L-seryl-[protein] + ATP = O-phospho-L-seryl-[protein] + ADP + H(+)</text>
        <dbReference type="Rhea" id="RHEA:17989"/>
        <dbReference type="Rhea" id="RHEA-COMP:9863"/>
        <dbReference type="Rhea" id="RHEA-COMP:11604"/>
        <dbReference type="ChEBI" id="CHEBI:15378"/>
        <dbReference type="ChEBI" id="CHEBI:29999"/>
        <dbReference type="ChEBI" id="CHEBI:30616"/>
        <dbReference type="ChEBI" id="CHEBI:83421"/>
        <dbReference type="ChEBI" id="CHEBI:456216"/>
        <dbReference type="EC" id="2.7.11.1"/>
    </reaction>
</comment>